<dbReference type="SUPFAM" id="SSF52540">
    <property type="entry name" value="P-loop containing nucleoside triphosphate hydrolases"/>
    <property type="match status" value="1"/>
</dbReference>
<dbReference type="Gene3D" id="3.40.50.300">
    <property type="entry name" value="P-loop containing nucleotide triphosphate hydrolases"/>
    <property type="match status" value="1"/>
</dbReference>
<reference evidence="5" key="1">
    <citation type="submission" date="2022-04" db="EMBL/GenBank/DDBJ databases">
        <title>A functionally conserved STORR gene fusion in Papaver species that diverged 16.8 million years ago.</title>
        <authorList>
            <person name="Catania T."/>
        </authorList>
    </citation>
    <scope>NUCLEOTIDE SEQUENCE</scope>
    <source>
        <strain evidence="5">S-188037</strain>
    </source>
</reference>
<dbReference type="InterPro" id="IPR045063">
    <property type="entry name" value="Dynamin_N"/>
</dbReference>
<name>A0AAD4TDM7_9MAGN</name>
<dbReference type="InterPro" id="IPR000375">
    <property type="entry name" value="Dynamin_stalk"/>
</dbReference>
<dbReference type="GO" id="GO:0008017">
    <property type="term" value="F:microtubule binding"/>
    <property type="evidence" value="ECO:0007669"/>
    <property type="project" value="TreeGrafter"/>
</dbReference>
<keyword evidence="1" id="KW-0547">Nucleotide-binding</keyword>
<dbReference type="FunFam" id="3.40.50.300:FF:001237">
    <property type="entry name" value="Dynamin-related protein 4C"/>
    <property type="match status" value="1"/>
</dbReference>
<dbReference type="CDD" id="cd08771">
    <property type="entry name" value="DLP_1"/>
    <property type="match status" value="1"/>
</dbReference>
<accession>A0AAD4TDM7</accession>
<dbReference type="GO" id="GO:0003924">
    <property type="term" value="F:GTPase activity"/>
    <property type="evidence" value="ECO:0007669"/>
    <property type="project" value="InterPro"/>
</dbReference>
<dbReference type="PANTHER" id="PTHR11566:SF173">
    <property type="entry name" value="DYNAMIN-RELATED PROTEIN 4C"/>
    <property type="match status" value="1"/>
</dbReference>
<dbReference type="InterPro" id="IPR003130">
    <property type="entry name" value="GED"/>
</dbReference>
<dbReference type="AlphaFoldDB" id="A0AAD4TDM7"/>
<evidence type="ECO:0000313" key="5">
    <source>
        <dbReference type="EMBL" id="KAI3951120.1"/>
    </source>
</evidence>
<feature type="domain" description="GED" evidence="3">
    <location>
        <begin position="527"/>
        <end position="625"/>
    </location>
</feature>
<dbReference type="EMBL" id="JAJJMB010002559">
    <property type="protein sequence ID" value="KAI3951120.1"/>
    <property type="molecule type" value="Genomic_DNA"/>
</dbReference>
<keyword evidence="2" id="KW-0342">GTP-binding</keyword>
<sequence length="632" mass="70712">MENLDSASTSLQDGLGFFGINNPSNFPSRRNAPLISNYTGGIRPLLDAIEKLGDQSSGKSSVLESLAGISLPRGQGICTRVPSIMRLQNHTSPEPKLQLEFCGKVVDTDEAHISEANFSATEEIAGNGKCISNTPPDLTMVDFPGITRVPVHGQPEDIYEQINNIVMEYIVPKESIILNVLSAGIDFPTCESIRMSQKVDKTGERTLAVVTRIDKSPEGLQEKVLADDVNIGLGYVCVRNRIGDETYDEARAEEARLFHSHPLLSKMDKSIVGFPVLAQKLVQIQATSIAKFLPDTVKKISEKLNKNAAELDNMPRHLSSIADAITAFMLILGSAKESPRKIHITGEFHEFPDDVKMHCTACLAEMLDGFSADLETKSAWNRNKDKFLEDEMKVLGETKSIGFLIFLPRTAFQTILRRRYIFFLCVLLTKSESYPQLQSFIRWAAHNLITKARTQSIERVNDIVEMEKMTDYSCSPDYITTWTRLMLQQEQFKVVMNDESKEKRLPFEMLGEVEFGHLQDTQIVEQAFDIKMGIMAYWKIVTRRLVDSLALHLIFTIQNLINKDMEHEIVKEVMSGPTGGAGVGCIERMLEEPPSVVTKRAKLNRSIRLLWESKDVVAKILGRISATGQGNV</sequence>
<dbReference type="InterPro" id="IPR027417">
    <property type="entry name" value="P-loop_NTPase"/>
</dbReference>
<evidence type="ECO:0000259" key="4">
    <source>
        <dbReference type="PROSITE" id="PS51718"/>
    </source>
</evidence>
<proteinExistence type="predicted"/>
<dbReference type="PRINTS" id="PR00195">
    <property type="entry name" value="DYNAMIN"/>
</dbReference>
<protein>
    <submittedName>
        <fullName evidence="5">Uncharacterized protein</fullName>
    </submittedName>
</protein>
<evidence type="ECO:0000313" key="6">
    <source>
        <dbReference type="Proteomes" id="UP001202328"/>
    </source>
</evidence>
<dbReference type="InterPro" id="IPR030381">
    <property type="entry name" value="G_DYNAMIN_dom"/>
</dbReference>
<dbReference type="PROSITE" id="PS51388">
    <property type="entry name" value="GED"/>
    <property type="match status" value="1"/>
</dbReference>
<evidence type="ECO:0000256" key="2">
    <source>
        <dbReference type="ARBA" id="ARBA00023134"/>
    </source>
</evidence>
<dbReference type="GO" id="GO:0005737">
    <property type="term" value="C:cytoplasm"/>
    <property type="evidence" value="ECO:0007669"/>
    <property type="project" value="TreeGrafter"/>
</dbReference>
<dbReference type="Pfam" id="PF01031">
    <property type="entry name" value="Dynamin_M"/>
    <property type="match status" value="1"/>
</dbReference>
<dbReference type="PANTHER" id="PTHR11566">
    <property type="entry name" value="DYNAMIN"/>
    <property type="match status" value="1"/>
</dbReference>
<dbReference type="SMART" id="SM00053">
    <property type="entry name" value="DYNc"/>
    <property type="match status" value="1"/>
</dbReference>
<dbReference type="Pfam" id="PF00350">
    <property type="entry name" value="Dynamin_N"/>
    <property type="match status" value="1"/>
</dbReference>
<dbReference type="GO" id="GO:0005874">
    <property type="term" value="C:microtubule"/>
    <property type="evidence" value="ECO:0007669"/>
    <property type="project" value="TreeGrafter"/>
</dbReference>
<dbReference type="PROSITE" id="PS51718">
    <property type="entry name" value="G_DYNAMIN_2"/>
    <property type="match status" value="1"/>
</dbReference>
<feature type="domain" description="Dynamin-type G" evidence="4">
    <location>
        <begin position="43"/>
        <end position="294"/>
    </location>
</feature>
<dbReference type="InterPro" id="IPR001401">
    <property type="entry name" value="Dynamin_GTPase"/>
</dbReference>
<comment type="caution">
    <text evidence="5">The sequence shown here is derived from an EMBL/GenBank/DDBJ whole genome shotgun (WGS) entry which is preliminary data.</text>
</comment>
<evidence type="ECO:0000256" key="1">
    <source>
        <dbReference type="ARBA" id="ARBA00022741"/>
    </source>
</evidence>
<dbReference type="InterPro" id="IPR020850">
    <property type="entry name" value="GED_dom"/>
</dbReference>
<dbReference type="Pfam" id="PF02212">
    <property type="entry name" value="GED"/>
    <property type="match status" value="1"/>
</dbReference>
<dbReference type="GO" id="GO:0016020">
    <property type="term" value="C:membrane"/>
    <property type="evidence" value="ECO:0007669"/>
    <property type="project" value="TreeGrafter"/>
</dbReference>
<gene>
    <name evidence="5" type="ORF">MKW98_028524</name>
</gene>
<evidence type="ECO:0000259" key="3">
    <source>
        <dbReference type="PROSITE" id="PS51388"/>
    </source>
</evidence>
<dbReference type="InterPro" id="IPR022812">
    <property type="entry name" value="Dynamin"/>
</dbReference>
<keyword evidence="6" id="KW-1185">Reference proteome</keyword>
<organism evidence="5 6">
    <name type="scientific">Papaver atlanticum</name>
    <dbReference type="NCBI Taxonomy" id="357466"/>
    <lineage>
        <taxon>Eukaryota</taxon>
        <taxon>Viridiplantae</taxon>
        <taxon>Streptophyta</taxon>
        <taxon>Embryophyta</taxon>
        <taxon>Tracheophyta</taxon>
        <taxon>Spermatophyta</taxon>
        <taxon>Magnoliopsida</taxon>
        <taxon>Ranunculales</taxon>
        <taxon>Papaveraceae</taxon>
        <taxon>Papaveroideae</taxon>
        <taxon>Papaver</taxon>
    </lineage>
</organism>
<dbReference type="GO" id="GO:0005525">
    <property type="term" value="F:GTP binding"/>
    <property type="evidence" value="ECO:0007669"/>
    <property type="project" value="UniProtKB-KW"/>
</dbReference>
<dbReference type="Proteomes" id="UP001202328">
    <property type="component" value="Unassembled WGS sequence"/>
</dbReference>
<dbReference type="Gene3D" id="1.20.120.1240">
    <property type="entry name" value="Dynamin, middle domain"/>
    <property type="match status" value="1"/>
</dbReference>